<comment type="caution">
    <text evidence="8">The sequence shown here is derived from an EMBL/GenBank/DDBJ whole genome shotgun (WGS) entry which is preliminary data.</text>
</comment>
<dbReference type="Proteomes" id="UP000215896">
    <property type="component" value="Unassembled WGS sequence"/>
</dbReference>
<accession>A0A255GC35</accession>
<feature type="region of interest" description="Disordered" evidence="4">
    <location>
        <begin position="111"/>
        <end position="131"/>
    </location>
</feature>
<dbReference type="EMBL" id="NMVO01000013">
    <property type="protein sequence ID" value="OYO13450.1"/>
    <property type="molecule type" value="Genomic_DNA"/>
</dbReference>
<dbReference type="PANTHER" id="PTHR24421">
    <property type="entry name" value="NITRATE/NITRITE SENSOR PROTEIN NARX-RELATED"/>
    <property type="match status" value="1"/>
</dbReference>
<reference evidence="8 9" key="1">
    <citation type="submission" date="2017-07" db="EMBL/GenBank/DDBJ databases">
        <title>Draft whole genome sequences of clinical Proprionibacteriaceae strains.</title>
        <authorList>
            <person name="Bernier A.-M."/>
            <person name="Bernard K."/>
            <person name="Domingo M.-C."/>
        </authorList>
    </citation>
    <scope>NUCLEOTIDE SEQUENCE [LARGE SCALE GENOMIC DNA]</scope>
    <source>
        <strain evidence="8 9">NML 030167</strain>
    </source>
</reference>
<feature type="region of interest" description="Disordered" evidence="4">
    <location>
        <begin position="1"/>
        <end position="51"/>
    </location>
</feature>
<dbReference type="InterPro" id="IPR003594">
    <property type="entry name" value="HATPase_dom"/>
</dbReference>
<evidence type="ECO:0000256" key="4">
    <source>
        <dbReference type="SAM" id="MobiDB-lite"/>
    </source>
</evidence>
<evidence type="ECO:0000256" key="5">
    <source>
        <dbReference type="SAM" id="Phobius"/>
    </source>
</evidence>
<dbReference type="PANTHER" id="PTHR24421:SF61">
    <property type="entry name" value="OXYGEN SENSOR HISTIDINE KINASE NREB"/>
    <property type="match status" value="1"/>
</dbReference>
<dbReference type="AlphaFoldDB" id="A0A255GC35"/>
<evidence type="ECO:0000259" key="6">
    <source>
        <dbReference type="Pfam" id="PF02518"/>
    </source>
</evidence>
<feature type="transmembrane region" description="Helical" evidence="5">
    <location>
        <begin position="219"/>
        <end position="240"/>
    </location>
</feature>
<feature type="transmembrane region" description="Helical" evidence="5">
    <location>
        <begin position="165"/>
        <end position="183"/>
    </location>
</feature>
<organism evidence="8 9">
    <name type="scientific">Enemella evansiae</name>
    <dbReference type="NCBI Taxonomy" id="2016499"/>
    <lineage>
        <taxon>Bacteria</taxon>
        <taxon>Bacillati</taxon>
        <taxon>Actinomycetota</taxon>
        <taxon>Actinomycetes</taxon>
        <taxon>Propionibacteriales</taxon>
        <taxon>Propionibacteriaceae</taxon>
        <taxon>Enemella</taxon>
    </lineage>
</organism>
<evidence type="ECO:0000256" key="1">
    <source>
        <dbReference type="ARBA" id="ARBA00022679"/>
    </source>
</evidence>
<dbReference type="InterPro" id="IPR036890">
    <property type="entry name" value="HATPase_C_sf"/>
</dbReference>
<feature type="compositionally biased region" description="Polar residues" evidence="4">
    <location>
        <begin position="22"/>
        <end position="31"/>
    </location>
</feature>
<keyword evidence="9" id="KW-1185">Reference proteome</keyword>
<gene>
    <name evidence="8" type="ORF">CGZ94_10765</name>
</gene>
<keyword evidence="2 8" id="KW-0418">Kinase</keyword>
<evidence type="ECO:0000259" key="7">
    <source>
        <dbReference type="Pfam" id="PF04024"/>
    </source>
</evidence>
<feature type="transmembrane region" description="Helical" evidence="5">
    <location>
        <begin position="61"/>
        <end position="79"/>
    </location>
</feature>
<proteinExistence type="predicted"/>
<sequence>MATEPSDTVPGGRDKLPEPTVPVSTDGSSTRPGEHPADGSTALLPTEDKGRRRATRVADGAWLGGVCTGLAAHLGWPVMVIRIGFVALTLLQFIGAVVYAVLWLTMPPAPTEEKAPGLESASRSNMRPGKRRHGADVGAVVALGLFGTGLLWLVQGSGLGVSQKIFWPLAFAGAGVALVWRTADNPADTDGKDWRRETEGRVWLAPLVARGRLLSLARIIFGMALVGAAVGMVIASQAGLAEIPRILGMAGLALAGIGLVIAPWAYRSRIALQTAREEKVRADARADMAAHLHDSVLQTLALIQKRADEPKTVATLARKQERELRTWLYGDEIREQTLKAGLAAAAAEIEDERGVPIEVVCVGDLDLDERMEALLRATREAMMNAAKHSGAARIDVYAEVDDEFVEIFVRDRGRGFDINAIGDDRMGVKGSIIGRMERHGGKARIRSSAEDGTEVKLEMSR</sequence>
<evidence type="ECO:0000256" key="2">
    <source>
        <dbReference type="ARBA" id="ARBA00022777"/>
    </source>
</evidence>
<feature type="transmembrane region" description="Helical" evidence="5">
    <location>
        <begin position="85"/>
        <end position="104"/>
    </location>
</feature>
<dbReference type="GO" id="GO:0000160">
    <property type="term" value="P:phosphorelay signal transduction system"/>
    <property type="evidence" value="ECO:0007669"/>
    <property type="project" value="UniProtKB-KW"/>
</dbReference>
<dbReference type="InterPro" id="IPR007168">
    <property type="entry name" value="Phageshock_PspC_N"/>
</dbReference>
<keyword evidence="5" id="KW-0472">Membrane</keyword>
<feature type="domain" description="Histidine kinase/HSP90-like ATPase" evidence="6">
    <location>
        <begin position="373"/>
        <end position="459"/>
    </location>
</feature>
<dbReference type="Pfam" id="PF04024">
    <property type="entry name" value="PspC"/>
    <property type="match status" value="1"/>
</dbReference>
<dbReference type="SUPFAM" id="SSF55874">
    <property type="entry name" value="ATPase domain of HSP90 chaperone/DNA topoisomerase II/histidine kinase"/>
    <property type="match status" value="1"/>
</dbReference>
<evidence type="ECO:0000256" key="3">
    <source>
        <dbReference type="ARBA" id="ARBA00023012"/>
    </source>
</evidence>
<protein>
    <submittedName>
        <fullName evidence="8">Histidine kinase</fullName>
    </submittedName>
</protein>
<feature type="region of interest" description="Disordered" evidence="4">
    <location>
        <begin position="442"/>
        <end position="461"/>
    </location>
</feature>
<keyword evidence="5" id="KW-0812">Transmembrane</keyword>
<dbReference type="InterPro" id="IPR050482">
    <property type="entry name" value="Sensor_HK_TwoCompSys"/>
</dbReference>
<keyword evidence="3" id="KW-0902">Two-component regulatory system</keyword>
<evidence type="ECO:0000313" key="8">
    <source>
        <dbReference type="EMBL" id="OYO13450.1"/>
    </source>
</evidence>
<keyword evidence="5" id="KW-1133">Transmembrane helix</keyword>
<accession>A0A4R6LQ87</accession>
<name>A0A255GC35_9ACTN</name>
<feature type="transmembrane region" description="Helical" evidence="5">
    <location>
        <begin position="246"/>
        <end position="266"/>
    </location>
</feature>
<dbReference type="GO" id="GO:0016301">
    <property type="term" value="F:kinase activity"/>
    <property type="evidence" value="ECO:0007669"/>
    <property type="project" value="UniProtKB-KW"/>
</dbReference>
<dbReference type="RefSeq" id="WP_094359924.1">
    <property type="nucleotide sequence ID" value="NZ_NMVK01000026.1"/>
</dbReference>
<feature type="transmembrane region" description="Helical" evidence="5">
    <location>
        <begin position="133"/>
        <end position="153"/>
    </location>
</feature>
<feature type="compositionally biased region" description="Basic and acidic residues" evidence="4">
    <location>
        <begin position="447"/>
        <end position="461"/>
    </location>
</feature>
<dbReference type="Pfam" id="PF02518">
    <property type="entry name" value="HATPase_c"/>
    <property type="match status" value="1"/>
</dbReference>
<feature type="domain" description="Phage shock protein PspC N-terminal" evidence="7">
    <location>
        <begin position="53"/>
        <end position="108"/>
    </location>
</feature>
<dbReference type="Gene3D" id="3.30.565.10">
    <property type="entry name" value="Histidine kinase-like ATPase, C-terminal domain"/>
    <property type="match status" value="1"/>
</dbReference>
<dbReference type="OrthoDB" id="3534856at2"/>
<keyword evidence="1" id="KW-0808">Transferase</keyword>
<evidence type="ECO:0000313" key="9">
    <source>
        <dbReference type="Proteomes" id="UP000215896"/>
    </source>
</evidence>